<keyword evidence="2" id="KW-1185">Reference proteome</keyword>
<comment type="caution">
    <text evidence="1">The sequence shown here is derived from an EMBL/GenBank/DDBJ whole genome shotgun (WGS) entry which is preliminary data.</text>
</comment>
<evidence type="ECO:0000313" key="1">
    <source>
        <dbReference type="EMBL" id="KAJ9102254.1"/>
    </source>
</evidence>
<protein>
    <submittedName>
        <fullName evidence="1">Uncharacterized protein</fullName>
    </submittedName>
</protein>
<evidence type="ECO:0000313" key="2">
    <source>
        <dbReference type="Proteomes" id="UP001241377"/>
    </source>
</evidence>
<dbReference type="EMBL" id="JASBWR010000052">
    <property type="protein sequence ID" value="KAJ9102254.1"/>
    <property type="molecule type" value="Genomic_DNA"/>
</dbReference>
<reference evidence="1" key="1">
    <citation type="submission" date="2023-04" db="EMBL/GenBank/DDBJ databases">
        <title>Draft Genome sequencing of Naganishia species isolated from polar environments using Oxford Nanopore Technology.</title>
        <authorList>
            <person name="Leo P."/>
            <person name="Venkateswaran K."/>
        </authorList>
    </citation>
    <scope>NUCLEOTIDE SEQUENCE</scope>
    <source>
        <strain evidence="1">MNA-CCFEE 5261</strain>
    </source>
</reference>
<name>A0ACC2VTC1_9TREE</name>
<sequence>MSHVIERLDHPSSYKDNHARESREEREAKLADSKTLYVGNLSFYTTEAQIYELFSQCADPALGGGIKRIIMGLDRNTKSVTPSIIQCDPANRISPIRLHRTPCGFAFVEYYLHSEALTSMRYISGTKLDERVIRCDLDPGYIEGRQFGRGKSGGQVRDEYREEYDGGRGGWGHDVLRRQTQAEKRLQGHYDTYASEAGGLGMAGADVPTGEGYERDNRKRGRDDEDEGDDRIVSLFMIKSDDGAN</sequence>
<organism evidence="1 2">
    <name type="scientific">Naganishia cerealis</name>
    <dbReference type="NCBI Taxonomy" id="610337"/>
    <lineage>
        <taxon>Eukaryota</taxon>
        <taxon>Fungi</taxon>
        <taxon>Dikarya</taxon>
        <taxon>Basidiomycota</taxon>
        <taxon>Agaricomycotina</taxon>
        <taxon>Tremellomycetes</taxon>
        <taxon>Filobasidiales</taxon>
        <taxon>Filobasidiaceae</taxon>
        <taxon>Naganishia</taxon>
    </lineage>
</organism>
<gene>
    <name evidence="1" type="ORF">QFC19_004800</name>
</gene>
<accession>A0ACC2VTC1</accession>
<proteinExistence type="predicted"/>
<dbReference type="Proteomes" id="UP001241377">
    <property type="component" value="Unassembled WGS sequence"/>
</dbReference>